<evidence type="ECO:0000256" key="1">
    <source>
        <dbReference type="ARBA" id="ARBA00001933"/>
    </source>
</evidence>
<dbReference type="Proteomes" id="UP000625210">
    <property type="component" value="Unassembled WGS sequence"/>
</dbReference>
<evidence type="ECO:0000313" key="9">
    <source>
        <dbReference type="EMBL" id="GGE13669.1"/>
    </source>
</evidence>
<name>A0A8J2VG20_9BACL</name>
<dbReference type="PANTHER" id="PTHR11808">
    <property type="entry name" value="TRANS-SULFURATION ENZYME FAMILY MEMBER"/>
    <property type="match status" value="1"/>
</dbReference>
<comment type="catalytic activity">
    <reaction evidence="5">
        <text>L-homocysteine + H2O = 2-oxobutanoate + hydrogen sulfide + NH4(+) + H(+)</text>
        <dbReference type="Rhea" id="RHEA:14501"/>
        <dbReference type="ChEBI" id="CHEBI:15377"/>
        <dbReference type="ChEBI" id="CHEBI:15378"/>
        <dbReference type="ChEBI" id="CHEBI:16763"/>
        <dbReference type="ChEBI" id="CHEBI:28938"/>
        <dbReference type="ChEBI" id="CHEBI:29919"/>
        <dbReference type="ChEBI" id="CHEBI:58199"/>
        <dbReference type="EC" id="4.4.1.2"/>
    </reaction>
    <physiologicalReaction direction="left-to-right" evidence="5">
        <dbReference type="Rhea" id="RHEA:14502"/>
    </physiologicalReaction>
</comment>
<reference evidence="9" key="2">
    <citation type="submission" date="2020-09" db="EMBL/GenBank/DDBJ databases">
        <authorList>
            <person name="Sun Q."/>
            <person name="Zhou Y."/>
        </authorList>
    </citation>
    <scope>NUCLEOTIDE SEQUENCE</scope>
    <source>
        <strain evidence="9">CGMCC 1.15179</strain>
    </source>
</reference>
<reference evidence="9" key="1">
    <citation type="journal article" date="2014" name="Int. J. Syst. Evol. Microbiol.">
        <title>Complete genome sequence of Corynebacterium casei LMG S-19264T (=DSM 44701T), isolated from a smear-ripened cheese.</title>
        <authorList>
            <consortium name="US DOE Joint Genome Institute (JGI-PGF)"/>
            <person name="Walter F."/>
            <person name="Albersmeier A."/>
            <person name="Kalinowski J."/>
            <person name="Ruckert C."/>
        </authorList>
    </citation>
    <scope>NUCLEOTIDE SEQUENCE</scope>
    <source>
        <strain evidence="9">CGMCC 1.15179</strain>
    </source>
</reference>
<comment type="catalytic activity">
    <reaction evidence="6">
        <text>L-methionine + H2O = methanethiol + 2-oxobutanoate + NH4(+)</text>
        <dbReference type="Rhea" id="RHEA:23800"/>
        <dbReference type="ChEBI" id="CHEBI:15377"/>
        <dbReference type="ChEBI" id="CHEBI:16007"/>
        <dbReference type="ChEBI" id="CHEBI:16763"/>
        <dbReference type="ChEBI" id="CHEBI:28938"/>
        <dbReference type="ChEBI" id="CHEBI:57844"/>
        <dbReference type="EC" id="4.4.1.11"/>
    </reaction>
    <physiologicalReaction direction="left-to-right" evidence="6">
        <dbReference type="Rhea" id="RHEA:23801"/>
    </physiologicalReaction>
</comment>
<dbReference type="AlphaFoldDB" id="A0A8J2VG20"/>
<proteinExistence type="inferred from homology"/>
<dbReference type="FunFam" id="3.90.1150.10:FF:000033">
    <property type="entry name" value="Cystathionine gamma-synthase"/>
    <property type="match status" value="1"/>
</dbReference>
<dbReference type="PANTHER" id="PTHR11808:SF80">
    <property type="entry name" value="CYSTATHIONINE GAMMA-LYASE"/>
    <property type="match status" value="1"/>
</dbReference>
<dbReference type="InterPro" id="IPR015424">
    <property type="entry name" value="PyrdxlP-dep_Trfase"/>
</dbReference>
<dbReference type="EC" id="4.4.1.2" evidence="3"/>
<dbReference type="GO" id="GO:0018826">
    <property type="term" value="F:methionine gamma-lyase activity"/>
    <property type="evidence" value="ECO:0007669"/>
    <property type="project" value="UniProtKB-EC"/>
</dbReference>
<dbReference type="GO" id="GO:0019346">
    <property type="term" value="P:transsulfuration"/>
    <property type="evidence" value="ECO:0007669"/>
    <property type="project" value="InterPro"/>
</dbReference>
<keyword evidence="10" id="KW-1185">Reference proteome</keyword>
<dbReference type="GO" id="GO:0005737">
    <property type="term" value="C:cytoplasm"/>
    <property type="evidence" value="ECO:0007669"/>
    <property type="project" value="TreeGrafter"/>
</dbReference>
<accession>A0A8J2VG20</accession>
<comment type="similarity">
    <text evidence="8">Belongs to the trans-sulfuration enzymes family.</text>
</comment>
<dbReference type="InterPro" id="IPR000277">
    <property type="entry name" value="Cys/Met-Metab_PyrdxlP-dep_enz"/>
</dbReference>
<evidence type="ECO:0000256" key="4">
    <source>
        <dbReference type="ARBA" id="ARBA00047199"/>
    </source>
</evidence>
<organism evidence="9 10">
    <name type="scientific">Marinithermofilum abyssi</name>
    <dbReference type="NCBI Taxonomy" id="1571185"/>
    <lineage>
        <taxon>Bacteria</taxon>
        <taxon>Bacillati</taxon>
        <taxon>Bacillota</taxon>
        <taxon>Bacilli</taxon>
        <taxon>Bacillales</taxon>
        <taxon>Thermoactinomycetaceae</taxon>
        <taxon>Marinithermofilum</taxon>
    </lineage>
</organism>
<dbReference type="EMBL" id="BMHQ01000004">
    <property type="protein sequence ID" value="GGE13669.1"/>
    <property type="molecule type" value="Genomic_DNA"/>
</dbReference>
<dbReference type="SUPFAM" id="SSF53383">
    <property type="entry name" value="PLP-dependent transferases"/>
    <property type="match status" value="1"/>
</dbReference>
<dbReference type="Pfam" id="PF01053">
    <property type="entry name" value="Cys_Met_Meta_PP"/>
    <property type="match status" value="1"/>
</dbReference>
<protein>
    <recommendedName>
        <fullName evidence="3">homocysteine desulfhydrase</fullName>
        <ecNumber evidence="3">4.4.1.2</ecNumber>
    </recommendedName>
    <alternativeName>
        <fullName evidence="4">Homocysteine desulfhydrase</fullName>
    </alternativeName>
</protein>
<dbReference type="NCBIfam" id="NF006097">
    <property type="entry name" value="PRK08249.1"/>
    <property type="match status" value="1"/>
</dbReference>
<dbReference type="Gene3D" id="3.90.1150.10">
    <property type="entry name" value="Aspartate Aminotransferase, domain 1"/>
    <property type="match status" value="1"/>
</dbReference>
<dbReference type="GO" id="GO:0009086">
    <property type="term" value="P:methionine biosynthetic process"/>
    <property type="evidence" value="ECO:0007669"/>
    <property type="project" value="UniProtKB-ARBA"/>
</dbReference>
<evidence type="ECO:0000256" key="8">
    <source>
        <dbReference type="RuleBase" id="RU362118"/>
    </source>
</evidence>
<dbReference type="RefSeq" id="WP_188647176.1">
    <property type="nucleotide sequence ID" value="NZ_BMHQ01000004.1"/>
</dbReference>
<dbReference type="InterPro" id="IPR015422">
    <property type="entry name" value="PyrdxlP-dep_Trfase_small"/>
</dbReference>
<dbReference type="InterPro" id="IPR015421">
    <property type="entry name" value="PyrdxlP-dep_Trfase_major"/>
</dbReference>
<evidence type="ECO:0000256" key="6">
    <source>
        <dbReference type="ARBA" id="ARBA00052699"/>
    </source>
</evidence>
<dbReference type="GO" id="GO:0030170">
    <property type="term" value="F:pyridoxal phosphate binding"/>
    <property type="evidence" value="ECO:0007669"/>
    <property type="project" value="InterPro"/>
</dbReference>
<feature type="modified residue" description="N6-(pyridoxal phosphate)lysine" evidence="7">
    <location>
        <position position="214"/>
    </location>
</feature>
<gene>
    <name evidence="9" type="ORF">GCM10011571_13890</name>
</gene>
<comment type="cofactor">
    <cofactor evidence="1 8">
        <name>pyridoxal 5'-phosphate</name>
        <dbReference type="ChEBI" id="CHEBI:597326"/>
    </cofactor>
</comment>
<dbReference type="CDD" id="cd00614">
    <property type="entry name" value="CGS_like"/>
    <property type="match status" value="1"/>
</dbReference>
<keyword evidence="2 7" id="KW-0663">Pyridoxal phosphate</keyword>
<evidence type="ECO:0000256" key="3">
    <source>
        <dbReference type="ARBA" id="ARBA00047175"/>
    </source>
</evidence>
<evidence type="ECO:0000256" key="2">
    <source>
        <dbReference type="ARBA" id="ARBA00022898"/>
    </source>
</evidence>
<evidence type="ECO:0000256" key="5">
    <source>
        <dbReference type="ARBA" id="ARBA00048780"/>
    </source>
</evidence>
<dbReference type="PIRSF" id="PIRSF001434">
    <property type="entry name" value="CGS"/>
    <property type="match status" value="1"/>
</dbReference>
<dbReference type="GO" id="GO:0047982">
    <property type="term" value="F:homocysteine desulfhydrase activity"/>
    <property type="evidence" value="ECO:0007669"/>
    <property type="project" value="UniProtKB-EC"/>
</dbReference>
<dbReference type="Gene3D" id="3.40.640.10">
    <property type="entry name" value="Type I PLP-dependent aspartate aminotransferase-like (Major domain)"/>
    <property type="match status" value="1"/>
</dbReference>
<evidence type="ECO:0000313" key="10">
    <source>
        <dbReference type="Proteomes" id="UP000625210"/>
    </source>
</evidence>
<dbReference type="FunFam" id="3.40.640.10:FF:000046">
    <property type="entry name" value="Cystathionine gamma-lyase"/>
    <property type="match status" value="1"/>
</dbReference>
<sequence length="406" mass="44328">MRERNIAWDQIRPGTQTVWAGETSYLLQGATQVPVVHSVSFGYRDIDEWHRVALGEEQGHIYGRNTNPTVEAFEEKVRTLEGAEAATAFSTGMAAISGILFTLLSPGDRVVSIKDTYGGTNKIFLEFLPRFQIESVLCDTEDHEALEAEISKGCQVVYLETPTNPTLKVVDIERLARAAHRAGAVVVVDNTFATPLNQRPLALGADLVVHSATKFLGGHADALGGVVCGSEELVRAIYHYREINGATLDPMAAYLILRGMKTLHLRIRQQNESALAIAQYLASHPMVETVYYPGLPDHPSHDVARKQMKGYGGVLSFALKGGVDTVRAFLPQLQHVHLAANLGSVETVAGPPRTTSHVECTEEERKAMGIPEGLVRYSTGIEDLEDLLADLKQGLDVLKKRMPAAL</sequence>
<comment type="caution">
    <text evidence="9">The sequence shown here is derived from an EMBL/GenBank/DDBJ whole genome shotgun (WGS) entry which is preliminary data.</text>
</comment>
<evidence type="ECO:0000256" key="7">
    <source>
        <dbReference type="PIRSR" id="PIRSR001434-2"/>
    </source>
</evidence>